<dbReference type="PANTHER" id="PTHR43280">
    <property type="entry name" value="ARAC-FAMILY TRANSCRIPTIONAL REGULATOR"/>
    <property type="match status" value="1"/>
</dbReference>
<dbReference type="PROSITE" id="PS01124">
    <property type="entry name" value="HTH_ARAC_FAMILY_2"/>
    <property type="match status" value="1"/>
</dbReference>
<evidence type="ECO:0000259" key="5">
    <source>
        <dbReference type="PROSITE" id="PS01124"/>
    </source>
</evidence>
<dbReference type="Gene3D" id="1.10.10.60">
    <property type="entry name" value="Homeodomain-like"/>
    <property type="match status" value="1"/>
</dbReference>
<evidence type="ECO:0000313" key="7">
    <source>
        <dbReference type="Proteomes" id="UP000615755"/>
    </source>
</evidence>
<keyword evidence="1" id="KW-0805">Transcription regulation</keyword>
<keyword evidence="3" id="KW-0804">Transcription</keyword>
<dbReference type="PANTHER" id="PTHR43280:SF2">
    <property type="entry name" value="HTH-TYPE TRANSCRIPTIONAL REGULATOR EXSA"/>
    <property type="match status" value="1"/>
</dbReference>
<sequence>MDSLNFVNLIQAATVGVSILASLLLWRKGTFDGIALLLGLIAFATLVNLLEETGITRDTYIISPIFILLFGPAGYLASKHLTNEKLTKRDWVHILPAAPLLLFSSHVSIVIAIGTIWRLIYAYFTATLLTKYKRTLDEERSDSEEFSFNWLVWVIVVMALFNLIDLIRLNSQPYISYELNIIGQGINNSVWLLAVMIIAIKLIEQKSPPTLAQAKNKEISKEPAPENYLSTFAELDKLITINQWFLKPRLTLTDVSELSGLQTRDISRAINTVANKPFNEYINEYRIKHICQALDAGSHLTLTRLYTDAGFSSKASFNKVFKDYTSMTPSEYKSQNKV</sequence>
<evidence type="ECO:0000256" key="1">
    <source>
        <dbReference type="ARBA" id="ARBA00023015"/>
    </source>
</evidence>
<dbReference type="Proteomes" id="UP000615755">
    <property type="component" value="Unassembled WGS sequence"/>
</dbReference>
<evidence type="ECO:0000313" key="6">
    <source>
        <dbReference type="EMBL" id="MBE0368949.1"/>
    </source>
</evidence>
<evidence type="ECO:0000256" key="3">
    <source>
        <dbReference type="ARBA" id="ARBA00023163"/>
    </source>
</evidence>
<feature type="domain" description="HTH araC/xylS-type" evidence="5">
    <location>
        <begin position="236"/>
        <end position="335"/>
    </location>
</feature>
<feature type="transmembrane region" description="Helical" evidence="4">
    <location>
        <begin position="185"/>
        <end position="203"/>
    </location>
</feature>
<keyword evidence="4" id="KW-1133">Transmembrane helix</keyword>
<keyword evidence="7" id="KW-1185">Reference proteome</keyword>
<dbReference type="SUPFAM" id="SSF46689">
    <property type="entry name" value="Homeodomain-like"/>
    <property type="match status" value="1"/>
</dbReference>
<evidence type="ECO:0000256" key="2">
    <source>
        <dbReference type="ARBA" id="ARBA00023125"/>
    </source>
</evidence>
<reference evidence="6 7" key="1">
    <citation type="submission" date="2015-03" db="EMBL/GenBank/DDBJ databases">
        <title>Genome sequence of Pseudoalteromonas aurantia.</title>
        <authorList>
            <person name="Xie B.-B."/>
            <person name="Rong J.-C."/>
            <person name="Qin Q.-L."/>
            <person name="Zhang Y.-Z."/>
        </authorList>
    </citation>
    <scope>NUCLEOTIDE SEQUENCE [LARGE SCALE GENOMIC DNA]</scope>
    <source>
        <strain evidence="6 7">208</strain>
    </source>
</reference>
<accession>A0ABR9EDB5</accession>
<feature type="transmembrane region" description="Helical" evidence="4">
    <location>
        <begin position="99"/>
        <end position="126"/>
    </location>
</feature>
<keyword evidence="4" id="KW-0812">Transmembrane</keyword>
<feature type="transmembrane region" description="Helical" evidence="4">
    <location>
        <begin position="6"/>
        <end position="26"/>
    </location>
</feature>
<comment type="caution">
    <text evidence="6">The sequence shown here is derived from an EMBL/GenBank/DDBJ whole genome shotgun (WGS) entry which is preliminary data.</text>
</comment>
<feature type="transmembrane region" description="Helical" evidence="4">
    <location>
        <begin position="61"/>
        <end position="78"/>
    </location>
</feature>
<feature type="transmembrane region" description="Helical" evidence="4">
    <location>
        <begin position="146"/>
        <end position="164"/>
    </location>
</feature>
<keyword evidence="2" id="KW-0238">DNA-binding</keyword>
<proteinExistence type="predicted"/>
<dbReference type="SMART" id="SM00342">
    <property type="entry name" value="HTH_ARAC"/>
    <property type="match status" value="1"/>
</dbReference>
<keyword evidence="4" id="KW-0472">Membrane</keyword>
<feature type="transmembrane region" description="Helical" evidence="4">
    <location>
        <begin position="33"/>
        <end position="49"/>
    </location>
</feature>
<organism evidence="6 7">
    <name type="scientific">Pseudoalteromonas aurantia 208</name>
    <dbReference type="NCBI Taxonomy" id="1314867"/>
    <lineage>
        <taxon>Bacteria</taxon>
        <taxon>Pseudomonadati</taxon>
        <taxon>Pseudomonadota</taxon>
        <taxon>Gammaproteobacteria</taxon>
        <taxon>Alteromonadales</taxon>
        <taxon>Pseudoalteromonadaceae</taxon>
        <taxon>Pseudoalteromonas</taxon>
    </lineage>
</organism>
<dbReference type="InterPro" id="IPR009057">
    <property type="entry name" value="Homeodomain-like_sf"/>
</dbReference>
<dbReference type="Pfam" id="PF12833">
    <property type="entry name" value="HTH_18"/>
    <property type="match status" value="1"/>
</dbReference>
<evidence type="ECO:0000256" key="4">
    <source>
        <dbReference type="SAM" id="Phobius"/>
    </source>
</evidence>
<dbReference type="RefSeq" id="WP_192508156.1">
    <property type="nucleotide sequence ID" value="NZ_AQGV01000012.1"/>
</dbReference>
<protein>
    <recommendedName>
        <fullName evidence="5">HTH araC/xylS-type domain-containing protein</fullName>
    </recommendedName>
</protein>
<dbReference type="EMBL" id="AQGV01000012">
    <property type="protein sequence ID" value="MBE0368949.1"/>
    <property type="molecule type" value="Genomic_DNA"/>
</dbReference>
<dbReference type="InterPro" id="IPR018060">
    <property type="entry name" value="HTH_AraC"/>
</dbReference>
<name>A0ABR9EDB5_9GAMM</name>
<gene>
    <name evidence="6" type="ORF">PAUR_a2688</name>
</gene>